<keyword evidence="3" id="KW-1185">Reference proteome</keyword>
<proteinExistence type="predicted"/>
<reference evidence="2 3" key="1">
    <citation type="submission" date="2024-05" db="EMBL/GenBank/DDBJ databases">
        <title>De novo assembly of an allotetraploid wild potato.</title>
        <authorList>
            <person name="Hosaka A.J."/>
        </authorList>
    </citation>
    <scope>NUCLEOTIDE SEQUENCE [LARGE SCALE GENOMIC DNA]</scope>
    <source>
        <tissue evidence="2">Young leaves</tissue>
    </source>
</reference>
<evidence type="ECO:0000259" key="1">
    <source>
        <dbReference type="Pfam" id="PF07727"/>
    </source>
</evidence>
<protein>
    <recommendedName>
        <fullName evidence="1">Reverse transcriptase Ty1/copia-type domain-containing protein</fullName>
    </recommendedName>
</protein>
<dbReference type="Proteomes" id="UP001627284">
    <property type="component" value="Unassembled WGS sequence"/>
</dbReference>
<dbReference type="EMBL" id="JBJKTR010000001">
    <property type="protein sequence ID" value="KAL3379683.1"/>
    <property type="molecule type" value="Genomic_DNA"/>
</dbReference>
<name>A0ABD2VIH7_9SOLN</name>
<dbReference type="PANTHER" id="PTHR11439">
    <property type="entry name" value="GAG-POL-RELATED RETROTRANSPOSON"/>
    <property type="match status" value="1"/>
</dbReference>
<dbReference type="AlphaFoldDB" id="A0ABD2VIH7"/>
<dbReference type="Pfam" id="PF07727">
    <property type="entry name" value="RVT_2"/>
    <property type="match status" value="1"/>
</dbReference>
<dbReference type="CDD" id="cd09272">
    <property type="entry name" value="RNase_HI_RT_Ty1"/>
    <property type="match status" value="1"/>
</dbReference>
<dbReference type="PANTHER" id="PTHR11439:SF499">
    <property type="entry name" value="PPC DOMAIN-CONTAINING PROTEIN"/>
    <property type="match status" value="1"/>
</dbReference>
<dbReference type="InterPro" id="IPR013103">
    <property type="entry name" value="RVT_2"/>
</dbReference>
<sequence length="349" mass="39346">MIIIVLVYVDDMLITGSFLKLIEYTKKALQQAFKMKDLGELKYFLGIEFTRSTTGTLMHQRKYALELISEVGMSAAKPAGTPIDINVKLTSKLYDEHVNKNQDESNDPLVDQTMYQSLIGKLLYLNMTWPDISFSTQTLRQFLQQPKKSHLDAALRVVRYLKRQPGQGLLLSSESNGLVTVFCDADWASCLLTRKFVTGYMIKIGQSLVSWKAKKQTTVSRSSAEAEYRNLASTVSELVWLLGMLKEVGVEVQLQVHICGDSKAAIQIAANPVYLERTKHIEIDCHFIREKLQKGLIKVDYLSTKEQPANVLTKGLSRLQHEHLLSKLGVLNIFSPPSLKGSIVIYRSC</sequence>
<feature type="domain" description="Reverse transcriptase Ty1/copia-type" evidence="1">
    <location>
        <begin position="3"/>
        <end position="83"/>
    </location>
</feature>
<gene>
    <name evidence="2" type="ORF">AABB24_000409</name>
</gene>
<accession>A0ABD2VIH7</accession>
<evidence type="ECO:0000313" key="2">
    <source>
        <dbReference type="EMBL" id="KAL3379683.1"/>
    </source>
</evidence>
<dbReference type="InterPro" id="IPR043502">
    <property type="entry name" value="DNA/RNA_pol_sf"/>
</dbReference>
<comment type="caution">
    <text evidence="2">The sequence shown here is derived from an EMBL/GenBank/DDBJ whole genome shotgun (WGS) entry which is preliminary data.</text>
</comment>
<evidence type="ECO:0000313" key="3">
    <source>
        <dbReference type="Proteomes" id="UP001627284"/>
    </source>
</evidence>
<organism evidence="2 3">
    <name type="scientific">Solanum stoloniferum</name>
    <dbReference type="NCBI Taxonomy" id="62892"/>
    <lineage>
        <taxon>Eukaryota</taxon>
        <taxon>Viridiplantae</taxon>
        <taxon>Streptophyta</taxon>
        <taxon>Embryophyta</taxon>
        <taxon>Tracheophyta</taxon>
        <taxon>Spermatophyta</taxon>
        <taxon>Magnoliopsida</taxon>
        <taxon>eudicotyledons</taxon>
        <taxon>Gunneridae</taxon>
        <taxon>Pentapetalae</taxon>
        <taxon>asterids</taxon>
        <taxon>lamiids</taxon>
        <taxon>Solanales</taxon>
        <taxon>Solanaceae</taxon>
        <taxon>Solanoideae</taxon>
        <taxon>Solaneae</taxon>
        <taxon>Solanum</taxon>
    </lineage>
</organism>
<dbReference type="SUPFAM" id="SSF56672">
    <property type="entry name" value="DNA/RNA polymerases"/>
    <property type="match status" value="1"/>
</dbReference>